<sequence>MTPPRFTDDTVPETGIRKLFTTAGHWQRWLDVEGALALAEADAGVVPPDAAAAIAAAARLDRLDKGRVRAGIAATGHPLMPLITELTRVVGDDYGGWVHWGATTQNITQTGDALLLRDAHRRLLELLGRAIGAAGVLAERGADMAMAGRTHGQHAVPVTFGFKAAVWIDELLRHAERLRRCEPSVFVAMLGGAVGTHAALGADGPRVQAALADRLGLWPMDVPARSTADGLAEYVCVLALLGGTIGKIGRELYSLMQTEYGEVLEPAAPGDVGSSTMPHKRNPKLSQDMMTISAQIRALVPQALEAMHQDHEADGAYTAMLDDAVTRACILAGDQLVRLAVVLEGLELDPARMRANLGLTGGLIVSEAVMLALGRVIGRQEAHRVVSEAAHRAAAGESTFAALLNTDPRVTTYLTDADLRALLDPARHLGLSADLARAGAARAREATQASWAEIPAASTSACTSVISSP</sequence>
<feature type="domain" description="Adenylosuccinate lyase C-terminal" evidence="2">
    <location>
        <begin position="361"/>
        <end position="440"/>
    </location>
</feature>
<reference evidence="3" key="2">
    <citation type="submission" date="2023-01" db="EMBL/GenBank/DDBJ databases">
        <authorList>
            <person name="Sun Q."/>
            <person name="Evtushenko L."/>
        </authorList>
    </citation>
    <scope>NUCLEOTIDE SEQUENCE</scope>
    <source>
        <strain evidence="3">VKM Ac-1321</strain>
    </source>
</reference>
<accession>A0A9W6KLM6</accession>
<dbReference type="SUPFAM" id="SSF48557">
    <property type="entry name" value="L-aspartase-like"/>
    <property type="match status" value="1"/>
</dbReference>
<keyword evidence="4" id="KW-1185">Reference proteome</keyword>
<dbReference type="Pfam" id="PF10397">
    <property type="entry name" value="ADSL_C"/>
    <property type="match status" value="1"/>
</dbReference>
<dbReference type="PRINTS" id="PR00145">
    <property type="entry name" value="ARGSUCLYASE"/>
</dbReference>
<dbReference type="Gene3D" id="1.10.40.30">
    <property type="entry name" value="Fumarase/aspartase (C-terminal domain)"/>
    <property type="match status" value="1"/>
</dbReference>
<dbReference type="CDD" id="cd01597">
    <property type="entry name" value="pCLME"/>
    <property type="match status" value="1"/>
</dbReference>
<dbReference type="PRINTS" id="PR00149">
    <property type="entry name" value="FUMRATELYASE"/>
</dbReference>
<dbReference type="InterPro" id="IPR000362">
    <property type="entry name" value="Fumarate_lyase_fam"/>
</dbReference>
<protein>
    <submittedName>
        <fullName evidence="3">3-carboxy-cis,cis-muconate cycloisomerase</fullName>
    </submittedName>
</protein>
<dbReference type="EMBL" id="BSFP01000034">
    <property type="protein sequence ID" value="GLL03453.1"/>
    <property type="molecule type" value="Genomic_DNA"/>
</dbReference>
<name>A0A9W6KLM6_9ACTN</name>
<evidence type="ECO:0000259" key="2">
    <source>
        <dbReference type="SMART" id="SM00998"/>
    </source>
</evidence>
<dbReference type="PROSITE" id="PS00163">
    <property type="entry name" value="FUMARATE_LYASES"/>
    <property type="match status" value="1"/>
</dbReference>
<dbReference type="Gene3D" id="1.20.200.10">
    <property type="entry name" value="Fumarase/aspartase (Central domain)"/>
    <property type="match status" value="1"/>
</dbReference>
<dbReference type="PANTHER" id="PTHR43172">
    <property type="entry name" value="ADENYLOSUCCINATE LYASE"/>
    <property type="match status" value="1"/>
</dbReference>
<evidence type="ECO:0000313" key="4">
    <source>
        <dbReference type="Proteomes" id="UP001143480"/>
    </source>
</evidence>
<comment type="caution">
    <text evidence="3">The sequence shown here is derived from an EMBL/GenBank/DDBJ whole genome shotgun (WGS) entry which is preliminary data.</text>
</comment>
<dbReference type="Pfam" id="PF00206">
    <property type="entry name" value="Lyase_1"/>
    <property type="match status" value="1"/>
</dbReference>
<organism evidence="3 4">
    <name type="scientific">Dactylosporangium matsuzakiense</name>
    <dbReference type="NCBI Taxonomy" id="53360"/>
    <lineage>
        <taxon>Bacteria</taxon>
        <taxon>Bacillati</taxon>
        <taxon>Actinomycetota</taxon>
        <taxon>Actinomycetes</taxon>
        <taxon>Micromonosporales</taxon>
        <taxon>Micromonosporaceae</taxon>
        <taxon>Dactylosporangium</taxon>
    </lineage>
</organism>
<dbReference type="InterPro" id="IPR022761">
    <property type="entry name" value="Fumarate_lyase_N"/>
</dbReference>
<dbReference type="InterPro" id="IPR008948">
    <property type="entry name" value="L-Aspartase-like"/>
</dbReference>
<reference evidence="3" key="1">
    <citation type="journal article" date="2014" name="Int. J. Syst. Evol. Microbiol.">
        <title>Complete genome sequence of Corynebacterium casei LMG S-19264T (=DSM 44701T), isolated from a smear-ripened cheese.</title>
        <authorList>
            <consortium name="US DOE Joint Genome Institute (JGI-PGF)"/>
            <person name="Walter F."/>
            <person name="Albersmeier A."/>
            <person name="Kalinowski J."/>
            <person name="Ruckert C."/>
        </authorList>
    </citation>
    <scope>NUCLEOTIDE SEQUENCE</scope>
    <source>
        <strain evidence="3">VKM Ac-1321</strain>
    </source>
</reference>
<gene>
    <name evidence="3" type="primary">pcaB_2</name>
    <name evidence="3" type="ORF">GCM10017581_051990</name>
</gene>
<dbReference type="InterPro" id="IPR020557">
    <property type="entry name" value="Fumarate_lyase_CS"/>
</dbReference>
<dbReference type="SMART" id="SM00998">
    <property type="entry name" value="ADSL_C"/>
    <property type="match status" value="1"/>
</dbReference>
<dbReference type="RefSeq" id="WP_261965886.1">
    <property type="nucleotide sequence ID" value="NZ_BAAAXA010000001.1"/>
</dbReference>
<dbReference type="GO" id="GO:0016829">
    <property type="term" value="F:lyase activity"/>
    <property type="evidence" value="ECO:0007669"/>
    <property type="project" value="UniProtKB-KW"/>
</dbReference>
<dbReference type="InterPro" id="IPR019468">
    <property type="entry name" value="AdenyloSucc_lyase_C"/>
</dbReference>
<proteinExistence type="predicted"/>
<keyword evidence="1" id="KW-0456">Lyase</keyword>
<evidence type="ECO:0000256" key="1">
    <source>
        <dbReference type="ARBA" id="ARBA00023239"/>
    </source>
</evidence>
<evidence type="ECO:0000313" key="3">
    <source>
        <dbReference type="EMBL" id="GLL03453.1"/>
    </source>
</evidence>
<dbReference type="AlphaFoldDB" id="A0A9W6KLM6"/>
<dbReference type="Proteomes" id="UP001143480">
    <property type="component" value="Unassembled WGS sequence"/>
</dbReference>